<protein>
    <submittedName>
        <fullName evidence="2">Uncharacterized protein</fullName>
    </submittedName>
</protein>
<accession>A0A835LD58</accession>
<comment type="caution">
    <text evidence="2">The sequence shown here is derived from an EMBL/GenBank/DDBJ whole genome shotgun (WGS) entry which is preliminary data.</text>
</comment>
<dbReference type="Proteomes" id="UP000631114">
    <property type="component" value="Unassembled WGS sequence"/>
</dbReference>
<evidence type="ECO:0000256" key="1">
    <source>
        <dbReference type="SAM" id="MobiDB-lite"/>
    </source>
</evidence>
<dbReference type="AlphaFoldDB" id="A0A835LD58"/>
<reference evidence="2 3" key="1">
    <citation type="submission" date="2020-10" db="EMBL/GenBank/DDBJ databases">
        <title>The Coptis chinensis genome and diversification of protoberbering-type alkaloids.</title>
        <authorList>
            <person name="Wang B."/>
            <person name="Shu S."/>
            <person name="Song C."/>
            <person name="Liu Y."/>
        </authorList>
    </citation>
    <scope>NUCLEOTIDE SEQUENCE [LARGE SCALE GENOMIC DNA]</scope>
    <source>
        <strain evidence="2">HL-2020</strain>
        <tissue evidence="2">Leaf</tissue>
    </source>
</reference>
<feature type="region of interest" description="Disordered" evidence="1">
    <location>
        <begin position="1"/>
        <end position="35"/>
    </location>
</feature>
<name>A0A835LD58_9MAGN</name>
<sequence length="119" mass="13993">MKALKPQPRTFSKDPRRIVTQTEKTTGFEERPNKPLLEFEQDQSSTWWQRILFNEEEDGREISSRTGRFTISVGLEENELNKTNEESQLIEESKIVSPGLDLCLDRDLWDYWKTSLGEI</sequence>
<proteinExistence type="predicted"/>
<evidence type="ECO:0000313" key="2">
    <source>
        <dbReference type="EMBL" id="KAF9588112.1"/>
    </source>
</evidence>
<dbReference type="EMBL" id="JADFTS010000009">
    <property type="protein sequence ID" value="KAF9588112.1"/>
    <property type="molecule type" value="Genomic_DNA"/>
</dbReference>
<evidence type="ECO:0000313" key="3">
    <source>
        <dbReference type="Proteomes" id="UP000631114"/>
    </source>
</evidence>
<gene>
    <name evidence="2" type="ORF">IFM89_007588</name>
</gene>
<organism evidence="2 3">
    <name type="scientific">Coptis chinensis</name>
    <dbReference type="NCBI Taxonomy" id="261450"/>
    <lineage>
        <taxon>Eukaryota</taxon>
        <taxon>Viridiplantae</taxon>
        <taxon>Streptophyta</taxon>
        <taxon>Embryophyta</taxon>
        <taxon>Tracheophyta</taxon>
        <taxon>Spermatophyta</taxon>
        <taxon>Magnoliopsida</taxon>
        <taxon>Ranunculales</taxon>
        <taxon>Ranunculaceae</taxon>
        <taxon>Coptidoideae</taxon>
        <taxon>Coptis</taxon>
    </lineage>
</organism>
<keyword evidence="3" id="KW-1185">Reference proteome</keyword>